<dbReference type="AlphaFoldDB" id="A0A1S6IVV7"/>
<evidence type="ECO:0000313" key="2">
    <source>
        <dbReference type="Proteomes" id="UP000189464"/>
    </source>
</evidence>
<name>A0A1S6IVV7_9FIRM</name>
<dbReference type="EMBL" id="CP019698">
    <property type="protein sequence ID" value="AQS58906.1"/>
    <property type="molecule type" value="Genomic_DNA"/>
</dbReference>
<protein>
    <submittedName>
        <fullName evidence="1">Uncharacterized protein</fullName>
    </submittedName>
</protein>
<dbReference type="OrthoDB" id="1707441at2"/>
<dbReference type="InterPro" id="IPR046286">
    <property type="entry name" value="DUF6323"/>
</dbReference>
<organism evidence="1 2">
    <name type="scientific">Desulforamulus ferrireducens</name>
    <dbReference type="NCBI Taxonomy" id="1833852"/>
    <lineage>
        <taxon>Bacteria</taxon>
        <taxon>Bacillati</taxon>
        <taxon>Bacillota</taxon>
        <taxon>Clostridia</taxon>
        <taxon>Eubacteriales</taxon>
        <taxon>Peptococcaceae</taxon>
        <taxon>Desulforamulus</taxon>
    </lineage>
</organism>
<dbReference type="Proteomes" id="UP000189464">
    <property type="component" value="Chromosome"/>
</dbReference>
<dbReference type="KEGG" id="dfg:B0537_07300"/>
<proteinExistence type="predicted"/>
<keyword evidence="2" id="KW-1185">Reference proteome</keyword>
<reference evidence="1 2" key="1">
    <citation type="journal article" date="2016" name="Int. J. Syst. Evol. Microbiol.">
        <title>Desulfotomaculum ferrireducens sp. nov., a moderately thermophilic sulfate-reducing and dissimilatory Fe(III)-reducing bacterium isolated from compost.</title>
        <authorList>
            <person name="Yang G."/>
            <person name="Guo J."/>
            <person name="Zhuang L."/>
            <person name="Yuan Y."/>
            <person name="Zhou S."/>
        </authorList>
    </citation>
    <scope>NUCLEOTIDE SEQUENCE [LARGE SCALE GENOMIC DNA]</scope>
    <source>
        <strain evidence="1 2">GSS09</strain>
    </source>
</reference>
<dbReference type="STRING" id="1833852.B0537_07300"/>
<evidence type="ECO:0000313" key="1">
    <source>
        <dbReference type="EMBL" id="AQS58906.1"/>
    </source>
</evidence>
<accession>A0A1S6IVV7</accession>
<dbReference type="RefSeq" id="WP_077713933.1">
    <property type="nucleotide sequence ID" value="NZ_CP019698.1"/>
</dbReference>
<sequence length="162" mass="18225">MSFQIIAISSDLLQKQAAADLLKCNEFTAPYGLVLSYREAAELVETRTLALINNGRIELGGGAMERIIRQFCDSPYLNKNNYVETLHDLTEIFYYYKNETLDLISDEDLIKFMRNSFNGVCQGSLDLLAGRELANLAKNLRFGYGAAAVSDLNEWEDEDGAY</sequence>
<gene>
    <name evidence="1" type="ORF">B0537_07300</name>
</gene>
<dbReference type="Pfam" id="PF19848">
    <property type="entry name" value="DUF6323"/>
    <property type="match status" value="1"/>
</dbReference>